<dbReference type="PANTHER" id="PTHR42681">
    <property type="entry name" value="MALONYL-COA-ACYL CARRIER PROTEIN TRANSACYLASE, MITOCHONDRIAL"/>
    <property type="match status" value="1"/>
</dbReference>
<dbReference type="SUPFAM" id="SSF47336">
    <property type="entry name" value="ACP-like"/>
    <property type="match status" value="1"/>
</dbReference>
<evidence type="ECO:0000256" key="3">
    <source>
        <dbReference type="ARBA" id="ARBA00023194"/>
    </source>
</evidence>
<evidence type="ECO:0000313" key="9">
    <source>
        <dbReference type="Proteomes" id="UP000037151"/>
    </source>
</evidence>
<comment type="catalytic activity">
    <reaction evidence="5">
        <text>holo-[ACP] + malonyl-CoA = malonyl-[ACP] + CoA</text>
        <dbReference type="Rhea" id="RHEA:41792"/>
        <dbReference type="Rhea" id="RHEA-COMP:9623"/>
        <dbReference type="Rhea" id="RHEA-COMP:9685"/>
        <dbReference type="ChEBI" id="CHEBI:57287"/>
        <dbReference type="ChEBI" id="CHEBI:57384"/>
        <dbReference type="ChEBI" id="CHEBI:64479"/>
        <dbReference type="ChEBI" id="CHEBI:78449"/>
        <dbReference type="EC" id="2.3.1.39"/>
    </reaction>
</comment>
<proteinExistence type="predicted"/>
<comment type="caution">
    <text evidence="8">The sequence shown here is derived from an EMBL/GenBank/DDBJ whole genome shotgun (WGS) entry which is preliminary data.</text>
</comment>
<dbReference type="SUPFAM" id="SSF55048">
    <property type="entry name" value="Probable ACP-binding domain of malonyl-CoA ACP transacylase"/>
    <property type="match status" value="1"/>
</dbReference>
<dbReference type="EC" id="2.3.1.39" evidence="1"/>
<dbReference type="AlphaFoldDB" id="A0A0L0JKF0"/>
<feature type="compositionally biased region" description="Pro residues" evidence="6">
    <location>
        <begin position="312"/>
        <end position="333"/>
    </location>
</feature>
<dbReference type="Gene3D" id="3.30.70.250">
    <property type="entry name" value="Malonyl-CoA ACP transacylase, ACP-binding"/>
    <property type="match status" value="1"/>
</dbReference>
<dbReference type="SUPFAM" id="SSF52151">
    <property type="entry name" value="FabD/lysophospholipase-like"/>
    <property type="match status" value="1"/>
</dbReference>
<gene>
    <name evidence="8" type="ORF">IQ63_38740</name>
</gene>
<dbReference type="InterPro" id="IPR016035">
    <property type="entry name" value="Acyl_Trfase/lysoPLipase"/>
</dbReference>
<dbReference type="InterPro" id="IPR014043">
    <property type="entry name" value="Acyl_transferase_dom"/>
</dbReference>
<dbReference type="InterPro" id="IPR036736">
    <property type="entry name" value="ACP-like_sf"/>
</dbReference>
<evidence type="ECO:0000313" key="8">
    <source>
        <dbReference type="EMBL" id="KND26167.1"/>
    </source>
</evidence>
<dbReference type="GO" id="GO:0005829">
    <property type="term" value="C:cytosol"/>
    <property type="evidence" value="ECO:0007669"/>
    <property type="project" value="TreeGrafter"/>
</dbReference>
<evidence type="ECO:0000256" key="4">
    <source>
        <dbReference type="ARBA" id="ARBA00023315"/>
    </source>
</evidence>
<sequence length="419" mass="44232">MFPGQGAYLPGALADLVHVDGVDEVLKEVDEAVAGSVREVLTDHAAPTADTLLQNDPERLHLALYAGSLAVWRLLSGPLGVRHDVLFGHSVGELTALVAAGAIGVADGARLLAARDTAFRTVPPPPGGMFAVRLGADRLGSLVRGCALPRTHIAADNAPRQAVVSGPDDELAVLASVLDTLGVDRFRLRSAYPFHSPLLSQVTAHFRSAVEEVRISAPVLPVYSPTDGGYHRDADSVRAAIVRHLTQPVYFRQALAVLYGDGVERFVECGPKSILADLVAENLPGAEAVAPLRTRRGLDAMRAALGGTGPVTVPPARQPAVPAPAPESPEPVLPSSPVLLKELQKLYADALEYPLDVLTADADLEADLAVDSVRQIELFSRALDRYGLPRPEARLRVTSCPTLSQVARLLGEIADGVAS</sequence>
<dbReference type="PANTHER" id="PTHR42681:SF1">
    <property type="entry name" value="MALONYL-COA-ACYL CARRIER PROTEIN TRANSACYLASE, MITOCHONDRIAL"/>
    <property type="match status" value="1"/>
</dbReference>
<name>A0A0L0JKF0_9ACTN</name>
<dbReference type="InterPro" id="IPR001227">
    <property type="entry name" value="Ac_transferase_dom_sf"/>
</dbReference>
<dbReference type="PATRIC" id="fig|42234.21.peg.7975"/>
<dbReference type="Pfam" id="PF00698">
    <property type="entry name" value="Acyl_transf_1"/>
    <property type="match status" value="1"/>
</dbReference>
<keyword evidence="3" id="KW-0045">Antibiotic biosynthesis</keyword>
<dbReference type="SMART" id="SM00827">
    <property type="entry name" value="PKS_AT"/>
    <property type="match status" value="1"/>
</dbReference>
<accession>A0A0L0JKF0</accession>
<dbReference type="InterPro" id="IPR016036">
    <property type="entry name" value="Malonyl_transacylase_ACP-bd"/>
</dbReference>
<dbReference type="GO" id="GO:0006633">
    <property type="term" value="P:fatty acid biosynthetic process"/>
    <property type="evidence" value="ECO:0007669"/>
    <property type="project" value="TreeGrafter"/>
</dbReference>
<organism evidence="8 9">
    <name type="scientific">Streptomyces acidiscabies</name>
    <dbReference type="NCBI Taxonomy" id="42234"/>
    <lineage>
        <taxon>Bacteria</taxon>
        <taxon>Bacillati</taxon>
        <taxon>Actinomycetota</taxon>
        <taxon>Actinomycetes</taxon>
        <taxon>Kitasatosporales</taxon>
        <taxon>Streptomycetaceae</taxon>
        <taxon>Streptomyces</taxon>
    </lineage>
</organism>
<dbReference type="InterPro" id="IPR050858">
    <property type="entry name" value="Mal-CoA-ACP_Trans/PKS_FabD"/>
</dbReference>
<protein>
    <recommendedName>
        <fullName evidence="1">[acyl-carrier-protein] S-malonyltransferase</fullName>
        <ecNumber evidence="1">2.3.1.39</ecNumber>
    </recommendedName>
</protein>
<dbReference type="InterPro" id="IPR009081">
    <property type="entry name" value="PP-bd_ACP"/>
</dbReference>
<evidence type="ECO:0000256" key="2">
    <source>
        <dbReference type="ARBA" id="ARBA00022679"/>
    </source>
</evidence>
<evidence type="ECO:0000259" key="7">
    <source>
        <dbReference type="PROSITE" id="PS50075"/>
    </source>
</evidence>
<evidence type="ECO:0000256" key="1">
    <source>
        <dbReference type="ARBA" id="ARBA00013258"/>
    </source>
</evidence>
<dbReference type="Gene3D" id="3.40.366.10">
    <property type="entry name" value="Malonyl-Coenzyme A Acyl Carrier Protein, domain 2"/>
    <property type="match status" value="1"/>
</dbReference>
<evidence type="ECO:0000256" key="6">
    <source>
        <dbReference type="SAM" id="MobiDB-lite"/>
    </source>
</evidence>
<feature type="domain" description="Carrier" evidence="7">
    <location>
        <begin position="334"/>
        <end position="414"/>
    </location>
</feature>
<feature type="region of interest" description="Disordered" evidence="6">
    <location>
        <begin position="308"/>
        <end position="333"/>
    </location>
</feature>
<dbReference type="GO" id="GO:0004314">
    <property type="term" value="F:[acyl-carrier-protein] S-malonyltransferase activity"/>
    <property type="evidence" value="ECO:0007669"/>
    <property type="project" value="UniProtKB-EC"/>
</dbReference>
<dbReference type="Proteomes" id="UP000037151">
    <property type="component" value="Unassembled WGS sequence"/>
</dbReference>
<keyword evidence="4" id="KW-0012">Acyltransferase</keyword>
<reference evidence="9" key="1">
    <citation type="submission" date="2014-07" db="EMBL/GenBank/DDBJ databases">
        <title>Genome sequencing of plant-pathogenic Streptomyces species.</title>
        <authorList>
            <person name="Harrison J."/>
            <person name="Sapp M."/>
            <person name="Thwaites R."/>
            <person name="Studholme D.J."/>
        </authorList>
    </citation>
    <scope>NUCLEOTIDE SEQUENCE [LARGE SCALE GENOMIC DNA]</scope>
    <source>
        <strain evidence="9">NCPPB 4445</strain>
    </source>
</reference>
<keyword evidence="2" id="KW-0808">Transferase</keyword>
<dbReference type="PROSITE" id="PS50075">
    <property type="entry name" value="CARRIER"/>
    <property type="match status" value="1"/>
</dbReference>
<dbReference type="EMBL" id="JPPY01000214">
    <property type="protein sequence ID" value="KND26167.1"/>
    <property type="molecule type" value="Genomic_DNA"/>
</dbReference>
<dbReference type="Pfam" id="PF00550">
    <property type="entry name" value="PP-binding"/>
    <property type="match status" value="1"/>
</dbReference>
<dbReference type="Gene3D" id="1.10.1200.10">
    <property type="entry name" value="ACP-like"/>
    <property type="match status" value="1"/>
</dbReference>
<dbReference type="GO" id="GO:0017000">
    <property type="term" value="P:antibiotic biosynthetic process"/>
    <property type="evidence" value="ECO:0007669"/>
    <property type="project" value="UniProtKB-KW"/>
</dbReference>
<evidence type="ECO:0000256" key="5">
    <source>
        <dbReference type="ARBA" id="ARBA00048462"/>
    </source>
</evidence>